<protein>
    <recommendedName>
        <fullName evidence="10">Cytochrome c oxidase assembly protein</fullName>
    </recommendedName>
</protein>
<reference evidence="8" key="2">
    <citation type="submission" date="2020-09" db="EMBL/GenBank/DDBJ databases">
        <authorList>
            <person name="Sun Q."/>
            <person name="Zhou Y."/>
        </authorList>
    </citation>
    <scope>NUCLEOTIDE SEQUENCE</scope>
    <source>
        <strain evidence="8">CGMCC 1.14988</strain>
    </source>
</reference>
<dbReference type="RefSeq" id="WP_130650663.1">
    <property type="nucleotide sequence ID" value="NZ_BMHA01000006.1"/>
</dbReference>
<keyword evidence="2" id="KW-1003">Cell membrane</keyword>
<feature type="transmembrane region" description="Helical" evidence="7">
    <location>
        <begin position="191"/>
        <end position="216"/>
    </location>
</feature>
<dbReference type="Proteomes" id="UP000650511">
    <property type="component" value="Unassembled WGS sequence"/>
</dbReference>
<feature type="region of interest" description="Disordered" evidence="6">
    <location>
        <begin position="291"/>
        <end position="326"/>
    </location>
</feature>
<reference evidence="8" key="1">
    <citation type="journal article" date="2014" name="Int. J. Syst. Evol. Microbiol.">
        <title>Complete genome sequence of Corynebacterium casei LMG S-19264T (=DSM 44701T), isolated from a smear-ripened cheese.</title>
        <authorList>
            <consortium name="US DOE Joint Genome Institute (JGI-PGF)"/>
            <person name="Walter F."/>
            <person name="Albersmeier A."/>
            <person name="Kalinowski J."/>
            <person name="Ruckert C."/>
        </authorList>
    </citation>
    <scope>NUCLEOTIDE SEQUENCE</scope>
    <source>
        <strain evidence="8">CGMCC 1.14988</strain>
    </source>
</reference>
<dbReference type="AlphaFoldDB" id="A0A8J3EXN9"/>
<evidence type="ECO:0000256" key="7">
    <source>
        <dbReference type="SAM" id="Phobius"/>
    </source>
</evidence>
<dbReference type="EMBL" id="BMHA01000006">
    <property type="protein sequence ID" value="GGI06134.1"/>
    <property type="molecule type" value="Genomic_DNA"/>
</dbReference>
<keyword evidence="3 7" id="KW-0812">Transmembrane</keyword>
<feature type="transmembrane region" description="Helical" evidence="7">
    <location>
        <begin position="236"/>
        <end position="258"/>
    </location>
</feature>
<organism evidence="8 9">
    <name type="scientific">Egicoccus halophilus</name>
    <dbReference type="NCBI Taxonomy" id="1670830"/>
    <lineage>
        <taxon>Bacteria</taxon>
        <taxon>Bacillati</taxon>
        <taxon>Actinomycetota</taxon>
        <taxon>Nitriliruptoria</taxon>
        <taxon>Egicoccales</taxon>
        <taxon>Egicoccaceae</taxon>
        <taxon>Egicoccus</taxon>
    </lineage>
</organism>
<keyword evidence="5 7" id="KW-0472">Membrane</keyword>
<feature type="transmembrane region" description="Helical" evidence="7">
    <location>
        <begin position="152"/>
        <end position="171"/>
    </location>
</feature>
<dbReference type="OrthoDB" id="9808789at2"/>
<feature type="transmembrane region" description="Helical" evidence="7">
    <location>
        <begin position="126"/>
        <end position="146"/>
    </location>
</feature>
<evidence type="ECO:0000256" key="5">
    <source>
        <dbReference type="ARBA" id="ARBA00023136"/>
    </source>
</evidence>
<evidence type="ECO:0000313" key="9">
    <source>
        <dbReference type="Proteomes" id="UP000650511"/>
    </source>
</evidence>
<comment type="caution">
    <text evidence="8">The sequence shown here is derived from an EMBL/GenBank/DDBJ whole genome shotgun (WGS) entry which is preliminary data.</text>
</comment>
<gene>
    <name evidence="8" type="ORF">GCM10011354_17570</name>
</gene>
<proteinExistence type="predicted"/>
<sequence length="326" mass="36001">MNNVAWWCSSTGQVWTWRYTPFIGVWLVAGAMIGSYVLAHRRAGQPLDRARLRKWCLGVLAVFLVSEWPIGQLGVGYLATLGIARYVVYSFVAAPLLLAGLPTWLLDRWLPWGSRRQQIVSSLTRWPNALLIFNAVLFGTHVPIVIDTLKTNQLGSFTIDVLHLTAALIWWWPALRREPDRNAIHEPVRAFYLFASSVLMFVPAAFLTFNPLPLYGLYELAPPLWLGFDAIQDQQAAGIVMNVVGGFVLWGIIAALFLRWAKDQEQSDDLARRERSRRTIEAIRAAEVAEAADGPTAASAAVSSPASPATAVEGNDAELGPGPLAR</sequence>
<evidence type="ECO:0000256" key="1">
    <source>
        <dbReference type="ARBA" id="ARBA00004651"/>
    </source>
</evidence>
<dbReference type="InterPro" id="IPR019108">
    <property type="entry name" value="Caa3_assmbl_CtaG-rel"/>
</dbReference>
<evidence type="ECO:0008006" key="10">
    <source>
        <dbReference type="Google" id="ProtNLM"/>
    </source>
</evidence>
<feature type="transmembrane region" description="Helical" evidence="7">
    <location>
        <begin position="20"/>
        <end position="39"/>
    </location>
</feature>
<feature type="transmembrane region" description="Helical" evidence="7">
    <location>
        <begin position="86"/>
        <end position="106"/>
    </location>
</feature>
<comment type="subcellular location">
    <subcellularLocation>
        <location evidence="1">Cell membrane</location>
        <topology evidence="1">Multi-pass membrane protein</topology>
    </subcellularLocation>
</comment>
<feature type="compositionally biased region" description="Low complexity" evidence="6">
    <location>
        <begin position="291"/>
        <end position="312"/>
    </location>
</feature>
<feature type="transmembrane region" description="Helical" evidence="7">
    <location>
        <begin position="59"/>
        <end position="80"/>
    </location>
</feature>
<dbReference type="GO" id="GO:0005886">
    <property type="term" value="C:plasma membrane"/>
    <property type="evidence" value="ECO:0007669"/>
    <property type="project" value="UniProtKB-SubCell"/>
</dbReference>
<dbReference type="Pfam" id="PF09678">
    <property type="entry name" value="Caa3_CtaG"/>
    <property type="match status" value="1"/>
</dbReference>
<evidence type="ECO:0000256" key="6">
    <source>
        <dbReference type="SAM" id="MobiDB-lite"/>
    </source>
</evidence>
<evidence type="ECO:0000256" key="3">
    <source>
        <dbReference type="ARBA" id="ARBA00022692"/>
    </source>
</evidence>
<keyword evidence="4 7" id="KW-1133">Transmembrane helix</keyword>
<name>A0A8J3EXN9_9ACTN</name>
<keyword evidence="9" id="KW-1185">Reference proteome</keyword>
<evidence type="ECO:0000256" key="2">
    <source>
        <dbReference type="ARBA" id="ARBA00022475"/>
    </source>
</evidence>
<accession>A0A8J3EXN9</accession>
<evidence type="ECO:0000313" key="8">
    <source>
        <dbReference type="EMBL" id="GGI06134.1"/>
    </source>
</evidence>
<evidence type="ECO:0000256" key="4">
    <source>
        <dbReference type="ARBA" id="ARBA00022989"/>
    </source>
</evidence>